<dbReference type="PANTHER" id="PTHR35333:SF3">
    <property type="entry name" value="BETA-LACTAMASE-TYPE TRANSPEPTIDASE FOLD CONTAINING PROTEIN"/>
    <property type="match status" value="1"/>
</dbReference>
<protein>
    <recommendedName>
        <fullName evidence="3 6">Beta-lactamase</fullName>
        <ecNumber evidence="3 6">3.5.2.6</ecNumber>
    </recommendedName>
</protein>
<keyword evidence="4 6" id="KW-0378">Hydrolase</keyword>
<comment type="catalytic activity">
    <reaction evidence="1 6">
        <text>a beta-lactam + H2O = a substituted beta-amino acid</text>
        <dbReference type="Rhea" id="RHEA:20401"/>
        <dbReference type="ChEBI" id="CHEBI:15377"/>
        <dbReference type="ChEBI" id="CHEBI:35627"/>
        <dbReference type="ChEBI" id="CHEBI:140347"/>
        <dbReference type="EC" id="3.5.2.6"/>
    </reaction>
</comment>
<dbReference type="EMBL" id="CP123504">
    <property type="protein sequence ID" value="WGM02086.1"/>
    <property type="molecule type" value="Genomic_DNA"/>
</dbReference>
<dbReference type="PANTHER" id="PTHR35333">
    <property type="entry name" value="BETA-LACTAMASE"/>
    <property type="match status" value="1"/>
</dbReference>
<evidence type="ECO:0000256" key="3">
    <source>
        <dbReference type="ARBA" id="ARBA00012865"/>
    </source>
</evidence>
<sequence length="296" mass="32958">MFFKHRMKSVGLILFIIAVCSNATAYTINDTQLANIVKQEEKKLNSRIGVAIIDTTDNVTISYRGNERFPLNSTFKALLCGRLLHQVDNGKIVLTESVQFQKEQLVTYSPVTEKFTSPLSMNWQQLCSAAISYSDNTAANLIAEKIGGPASFTRFLRTIGDSITRLDRFEPELNSAIPGDMRDTTTPVAISQTLQKLVLGDVLQPSSRQQLRQWMEDDKVANALLRSVLPTQWKIVDKTGSGDYGSRSIISLVWPENRQPLIIAIYITQTKATLAQSNEAIARIGKVIFSATDKKN</sequence>
<dbReference type="GO" id="GO:0046677">
    <property type="term" value="P:response to antibiotic"/>
    <property type="evidence" value="ECO:0007669"/>
    <property type="project" value="UniProtKB-UniRule"/>
</dbReference>
<dbReference type="AlphaFoldDB" id="A0AA95GRV4"/>
<evidence type="ECO:0000256" key="7">
    <source>
        <dbReference type="SAM" id="SignalP"/>
    </source>
</evidence>
<dbReference type="InterPro" id="IPR045155">
    <property type="entry name" value="Beta-lactam_cat"/>
</dbReference>
<organism evidence="9 10">
    <name type="scientific">Arsenophonus nasoniae</name>
    <name type="common">son-killer infecting Nasonia vitripennis</name>
    <dbReference type="NCBI Taxonomy" id="638"/>
    <lineage>
        <taxon>Bacteria</taxon>
        <taxon>Pseudomonadati</taxon>
        <taxon>Pseudomonadota</taxon>
        <taxon>Gammaproteobacteria</taxon>
        <taxon>Enterobacterales</taxon>
        <taxon>Morganellaceae</taxon>
        <taxon>Arsenophonus</taxon>
    </lineage>
</organism>
<dbReference type="GO" id="GO:0030655">
    <property type="term" value="P:beta-lactam antibiotic catabolic process"/>
    <property type="evidence" value="ECO:0007669"/>
    <property type="project" value="InterPro"/>
</dbReference>
<feature type="chain" id="PRO_5041646226" description="Beta-lactamase" evidence="7">
    <location>
        <begin position="26"/>
        <end position="296"/>
    </location>
</feature>
<dbReference type="GO" id="GO:0008800">
    <property type="term" value="F:beta-lactamase activity"/>
    <property type="evidence" value="ECO:0007669"/>
    <property type="project" value="UniProtKB-UniRule"/>
</dbReference>
<dbReference type="InterPro" id="IPR023650">
    <property type="entry name" value="Beta-lactam_class-A_AS"/>
</dbReference>
<dbReference type="NCBIfam" id="NF033103">
    <property type="entry name" value="bla_class_A"/>
    <property type="match status" value="1"/>
</dbReference>
<evidence type="ECO:0000313" key="10">
    <source>
        <dbReference type="Proteomes" id="UP001177595"/>
    </source>
</evidence>
<evidence type="ECO:0000256" key="2">
    <source>
        <dbReference type="ARBA" id="ARBA00009009"/>
    </source>
</evidence>
<evidence type="ECO:0000259" key="8">
    <source>
        <dbReference type="Pfam" id="PF13354"/>
    </source>
</evidence>
<keyword evidence="5 6" id="KW-0046">Antibiotic resistance</keyword>
<accession>A0AA95GRV4</accession>
<feature type="domain" description="Beta-lactamase class A catalytic" evidence="8">
    <location>
        <begin position="49"/>
        <end position="266"/>
    </location>
</feature>
<keyword evidence="7" id="KW-0732">Signal</keyword>
<dbReference type="InterPro" id="IPR012338">
    <property type="entry name" value="Beta-lactam/transpept-like"/>
</dbReference>
<dbReference type="InterPro" id="IPR000871">
    <property type="entry name" value="Beta-lactam_class-A"/>
</dbReference>
<dbReference type="Proteomes" id="UP001177595">
    <property type="component" value="Chromosome"/>
</dbReference>
<dbReference type="Pfam" id="PF13354">
    <property type="entry name" value="Beta-lactamase2"/>
    <property type="match status" value="1"/>
</dbReference>
<evidence type="ECO:0000256" key="1">
    <source>
        <dbReference type="ARBA" id="ARBA00001526"/>
    </source>
</evidence>
<comment type="similarity">
    <text evidence="2 6">Belongs to the class-A beta-lactamase family.</text>
</comment>
<feature type="signal peptide" evidence="7">
    <location>
        <begin position="1"/>
        <end position="25"/>
    </location>
</feature>
<reference evidence="9" key="1">
    <citation type="submission" date="2023-04" db="EMBL/GenBank/DDBJ databases">
        <title>Genome dynamics across the evolutionary transition to endosymbiosis.</title>
        <authorList>
            <person name="Siozios S."/>
            <person name="Nadal-Jimenez P."/>
            <person name="Azagi T."/>
            <person name="Sprong H."/>
            <person name="Frost C.L."/>
            <person name="Parratt S.R."/>
            <person name="Taylor G."/>
            <person name="Brettell L."/>
            <person name="Lew K.C."/>
            <person name="Croft L."/>
            <person name="King K.C."/>
            <person name="Brockhurst M.A."/>
            <person name="Hypsa V."/>
            <person name="Novakova E."/>
            <person name="Darby A.C."/>
            <person name="Hurst G.D.D."/>
        </authorList>
    </citation>
    <scope>NUCLEOTIDE SEQUENCE</scope>
    <source>
        <strain evidence="9">APv</strain>
    </source>
</reference>
<evidence type="ECO:0000256" key="5">
    <source>
        <dbReference type="ARBA" id="ARBA00023251"/>
    </source>
</evidence>
<dbReference type="EC" id="3.5.2.6" evidence="3 6"/>
<evidence type="ECO:0000256" key="6">
    <source>
        <dbReference type="RuleBase" id="RU361140"/>
    </source>
</evidence>
<dbReference type="RefSeq" id="WP_280625452.1">
    <property type="nucleotide sequence ID" value="NZ_CP123504.1"/>
</dbReference>
<dbReference type="SUPFAM" id="SSF56601">
    <property type="entry name" value="beta-lactamase/transpeptidase-like"/>
    <property type="match status" value="1"/>
</dbReference>
<dbReference type="PRINTS" id="PR00118">
    <property type="entry name" value="BLACTAMASEA"/>
</dbReference>
<evidence type="ECO:0000313" key="9">
    <source>
        <dbReference type="EMBL" id="WGM02086.1"/>
    </source>
</evidence>
<dbReference type="Gene3D" id="3.40.710.10">
    <property type="entry name" value="DD-peptidase/beta-lactamase superfamily"/>
    <property type="match status" value="1"/>
</dbReference>
<proteinExistence type="inferred from homology"/>
<evidence type="ECO:0000256" key="4">
    <source>
        <dbReference type="ARBA" id="ARBA00022801"/>
    </source>
</evidence>
<dbReference type="PROSITE" id="PS00146">
    <property type="entry name" value="BETA_LACTAMASE_A"/>
    <property type="match status" value="1"/>
</dbReference>
<name>A0AA95GRV4_9GAMM</name>
<gene>
    <name evidence="9" type="primary">bla</name>
    <name evidence="9" type="ORF">QE210_02925</name>
</gene>